<evidence type="ECO:0000313" key="1">
    <source>
        <dbReference type="EMBL" id="KAF5898524.1"/>
    </source>
</evidence>
<organism evidence="1 2">
    <name type="scientific">Clarias magur</name>
    <name type="common">Asian catfish</name>
    <name type="synonym">Macropteronotus magur</name>
    <dbReference type="NCBI Taxonomy" id="1594786"/>
    <lineage>
        <taxon>Eukaryota</taxon>
        <taxon>Metazoa</taxon>
        <taxon>Chordata</taxon>
        <taxon>Craniata</taxon>
        <taxon>Vertebrata</taxon>
        <taxon>Euteleostomi</taxon>
        <taxon>Actinopterygii</taxon>
        <taxon>Neopterygii</taxon>
        <taxon>Teleostei</taxon>
        <taxon>Ostariophysi</taxon>
        <taxon>Siluriformes</taxon>
        <taxon>Clariidae</taxon>
        <taxon>Clarias</taxon>
    </lineage>
</organism>
<gene>
    <name evidence="1" type="ORF">DAT39_011751</name>
</gene>
<sequence length="94" mass="10571">MGVVLPQFCLCMTPGVTSKGSSWEFHRGATALQFWCTRFHLLTLCKQMLGFVLKESPLAFGYTPKGTQLELVAKKLSPMTTEDFERVIELQTRG</sequence>
<accession>A0A8J4UFP8</accession>
<evidence type="ECO:0000313" key="2">
    <source>
        <dbReference type="Proteomes" id="UP000727407"/>
    </source>
</evidence>
<proteinExistence type="predicted"/>
<dbReference type="AlphaFoldDB" id="A0A8J4UFP8"/>
<comment type="caution">
    <text evidence="1">The sequence shown here is derived from an EMBL/GenBank/DDBJ whole genome shotgun (WGS) entry which is preliminary data.</text>
</comment>
<dbReference type="EMBL" id="QNUK01000196">
    <property type="protein sequence ID" value="KAF5898524.1"/>
    <property type="molecule type" value="Genomic_DNA"/>
</dbReference>
<reference evidence="1" key="1">
    <citation type="submission" date="2020-07" db="EMBL/GenBank/DDBJ databases">
        <title>Clarias magur genome sequencing, assembly and annotation.</title>
        <authorList>
            <person name="Kushwaha B."/>
            <person name="Kumar R."/>
            <person name="Das P."/>
            <person name="Joshi C.G."/>
            <person name="Kumar D."/>
            <person name="Nagpure N.S."/>
            <person name="Pandey M."/>
            <person name="Agarwal S."/>
            <person name="Srivastava S."/>
            <person name="Singh M."/>
            <person name="Sahoo L."/>
            <person name="Jayasankar P."/>
            <person name="Meher P.K."/>
            <person name="Koringa P.G."/>
            <person name="Iquebal M.A."/>
            <person name="Das S.P."/>
            <person name="Bit A."/>
            <person name="Patnaik S."/>
            <person name="Patel N."/>
            <person name="Shah T.M."/>
            <person name="Hinsu A."/>
            <person name="Jena J.K."/>
        </authorList>
    </citation>
    <scope>NUCLEOTIDE SEQUENCE</scope>
    <source>
        <strain evidence="1">CIFAMagur01</strain>
        <tissue evidence="1">Testis</tissue>
    </source>
</reference>
<protein>
    <submittedName>
        <fullName evidence="1">Uncharacterized protein</fullName>
    </submittedName>
</protein>
<keyword evidence="2" id="KW-1185">Reference proteome</keyword>
<name>A0A8J4UFP8_CLAMG</name>
<dbReference type="Proteomes" id="UP000727407">
    <property type="component" value="Unassembled WGS sequence"/>
</dbReference>